<evidence type="ECO:0000313" key="2">
    <source>
        <dbReference type="Proteomes" id="UP000664132"/>
    </source>
</evidence>
<gene>
    <name evidence="1" type="ORF">IFR04_002792</name>
</gene>
<name>A0A8H7WG29_9HELO</name>
<keyword evidence="2" id="KW-1185">Reference proteome</keyword>
<organism evidence="1 2">
    <name type="scientific">Cadophora malorum</name>
    <dbReference type="NCBI Taxonomy" id="108018"/>
    <lineage>
        <taxon>Eukaryota</taxon>
        <taxon>Fungi</taxon>
        <taxon>Dikarya</taxon>
        <taxon>Ascomycota</taxon>
        <taxon>Pezizomycotina</taxon>
        <taxon>Leotiomycetes</taxon>
        <taxon>Helotiales</taxon>
        <taxon>Ploettnerulaceae</taxon>
        <taxon>Cadophora</taxon>
    </lineage>
</organism>
<accession>A0A8H7WG29</accession>
<protein>
    <submittedName>
        <fullName evidence="1">Uncharacterized protein</fullName>
    </submittedName>
</protein>
<dbReference type="OrthoDB" id="3556572at2759"/>
<reference evidence="1" key="1">
    <citation type="submission" date="2021-02" db="EMBL/GenBank/DDBJ databases">
        <title>Genome sequence Cadophora malorum strain M34.</title>
        <authorList>
            <person name="Stefanovic E."/>
            <person name="Vu D."/>
            <person name="Scully C."/>
            <person name="Dijksterhuis J."/>
            <person name="Roader J."/>
            <person name="Houbraken J."/>
        </authorList>
    </citation>
    <scope>NUCLEOTIDE SEQUENCE</scope>
    <source>
        <strain evidence="1">M34</strain>
    </source>
</reference>
<dbReference type="EMBL" id="JAFJYH010000025">
    <property type="protein sequence ID" value="KAG4424096.1"/>
    <property type="molecule type" value="Genomic_DNA"/>
</dbReference>
<sequence>MKVVDLGQTASHIFFAELAGHIPNLKFLDFTILNFNVSHQNPSYVQSMTVESMESLANLEELHMSNQSMQYFPRFWPIIQRHAATLRRLSMDVPEDQSGMVPVGELSHTSARSPFAGLGKSLRGLVKHPMNADAEQSHEQEIYDHSIRLNTSFFRMGAFPNLRTLHFSLNLPAPAGFQLGLNVNTLEKLVETIFCNFF</sequence>
<dbReference type="AlphaFoldDB" id="A0A8H7WG29"/>
<proteinExistence type="predicted"/>
<dbReference type="Proteomes" id="UP000664132">
    <property type="component" value="Unassembled WGS sequence"/>
</dbReference>
<evidence type="ECO:0000313" key="1">
    <source>
        <dbReference type="EMBL" id="KAG4424096.1"/>
    </source>
</evidence>
<comment type="caution">
    <text evidence="1">The sequence shown here is derived from an EMBL/GenBank/DDBJ whole genome shotgun (WGS) entry which is preliminary data.</text>
</comment>